<feature type="transmembrane region" description="Helical" evidence="1">
    <location>
        <begin position="6"/>
        <end position="24"/>
    </location>
</feature>
<evidence type="ECO:0008006" key="4">
    <source>
        <dbReference type="Google" id="ProtNLM"/>
    </source>
</evidence>
<dbReference type="Proteomes" id="UP000272942">
    <property type="component" value="Unassembled WGS sequence"/>
</dbReference>
<keyword evidence="1" id="KW-1133">Transmembrane helix</keyword>
<reference evidence="2 3" key="1">
    <citation type="submission" date="2018-11" db="EMBL/GenBank/DDBJ databases">
        <authorList>
            <consortium name="Pathogen Informatics"/>
        </authorList>
    </citation>
    <scope>NUCLEOTIDE SEQUENCE [LARGE SCALE GENOMIC DNA]</scope>
    <source>
        <strain evidence="2 3">Egypt</strain>
    </source>
</reference>
<proteinExistence type="predicted"/>
<keyword evidence="1" id="KW-0812">Transmembrane</keyword>
<accession>A0A3P8FAP1</accession>
<keyword evidence="3" id="KW-1185">Reference proteome</keyword>
<protein>
    <recommendedName>
        <fullName evidence="4">MARVEL domain-containing protein</fullName>
    </recommendedName>
</protein>
<gene>
    <name evidence="2" type="ORF">ECPE_LOCUS2425</name>
</gene>
<evidence type="ECO:0000256" key="1">
    <source>
        <dbReference type="SAM" id="Phobius"/>
    </source>
</evidence>
<dbReference type="OrthoDB" id="6235249at2759"/>
<evidence type="ECO:0000313" key="2">
    <source>
        <dbReference type="EMBL" id="VDP66431.1"/>
    </source>
</evidence>
<dbReference type="AlphaFoldDB" id="A0A3P8FAP1"/>
<sequence>MQLIAIVFVLVIVITVATILILTWQYPFDWHLRAGSYTTAATGGILWFSGFLYFISVILVFHSWDVENHVLRDDLLVTRSAWNKISSTLLEVTRFTYGVAPLLATIAWLCVNVASVLFLSASTLIKLPKDELHGNGRVH</sequence>
<organism evidence="2 3">
    <name type="scientific">Echinostoma caproni</name>
    <dbReference type="NCBI Taxonomy" id="27848"/>
    <lineage>
        <taxon>Eukaryota</taxon>
        <taxon>Metazoa</taxon>
        <taxon>Spiralia</taxon>
        <taxon>Lophotrochozoa</taxon>
        <taxon>Platyhelminthes</taxon>
        <taxon>Trematoda</taxon>
        <taxon>Digenea</taxon>
        <taxon>Plagiorchiida</taxon>
        <taxon>Echinostomata</taxon>
        <taxon>Echinostomatoidea</taxon>
        <taxon>Echinostomatidae</taxon>
        <taxon>Echinostoma</taxon>
    </lineage>
</organism>
<name>A0A3P8FAP1_9TREM</name>
<feature type="transmembrane region" description="Helical" evidence="1">
    <location>
        <begin position="45"/>
        <end position="64"/>
    </location>
</feature>
<evidence type="ECO:0000313" key="3">
    <source>
        <dbReference type="Proteomes" id="UP000272942"/>
    </source>
</evidence>
<feature type="transmembrane region" description="Helical" evidence="1">
    <location>
        <begin position="95"/>
        <end position="119"/>
    </location>
</feature>
<dbReference type="EMBL" id="UZAN01039605">
    <property type="protein sequence ID" value="VDP66431.1"/>
    <property type="molecule type" value="Genomic_DNA"/>
</dbReference>
<keyword evidence="1" id="KW-0472">Membrane</keyword>